<keyword evidence="2" id="KW-0902">Two-component regulatory system</keyword>
<feature type="domain" description="Response regulatory" evidence="8">
    <location>
        <begin position="13"/>
        <end position="128"/>
    </location>
</feature>
<dbReference type="PROSITE" id="PS51755">
    <property type="entry name" value="OMPR_PHOB"/>
    <property type="match status" value="1"/>
</dbReference>
<evidence type="ECO:0000256" key="3">
    <source>
        <dbReference type="ARBA" id="ARBA00023015"/>
    </source>
</evidence>
<dbReference type="Gene3D" id="1.10.10.10">
    <property type="entry name" value="Winged helix-like DNA-binding domain superfamily/Winged helix DNA-binding domain"/>
    <property type="match status" value="1"/>
</dbReference>
<dbReference type="PANTHER" id="PTHR48111:SF22">
    <property type="entry name" value="REGULATOR OF RPOS"/>
    <property type="match status" value="1"/>
</dbReference>
<evidence type="ECO:0000313" key="11">
    <source>
        <dbReference type="Proteomes" id="UP000541185"/>
    </source>
</evidence>
<evidence type="ECO:0000256" key="2">
    <source>
        <dbReference type="ARBA" id="ARBA00023012"/>
    </source>
</evidence>
<dbReference type="SMART" id="SM00448">
    <property type="entry name" value="REC"/>
    <property type="match status" value="1"/>
</dbReference>
<sequence>MQTAQQAAGPAPQVLVIEDNADILANVYGFLEPMGYAIDSARTGPAGLRAAAAQAYDVIVLDLMLPGQDGLEVCRELRQRLRVATPILMLTARDTERDKLAGFEAGADDYLVKPFSLAELDARLRALHRRARGLHVACVLATAGVQLDPGTFQASREGVPLRLTPTGLKLLAALLRAAPRVVTRAELERELWGDSPPASDALRTHMHALRAALDKPFAAPVLHTLPGIGYWLAAAGEGAPHAS</sequence>
<name>A0A848GX56_9BURK</name>
<feature type="modified residue" description="4-aspartylphosphate" evidence="6">
    <location>
        <position position="62"/>
    </location>
</feature>
<dbReference type="InterPro" id="IPR001867">
    <property type="entry name" value="OmpR/PhoB-type_DNA-bd"/>
</dbReference>
<proteinExistence type="predicted"/>
<dbReference type="GO" id="GO:0032993">
    <property type="term" value="C:protein-DNA complex"/>
    <property type="evidence" value="ECO:0007669"/>
    <property type="project" value="TreeGrafter"/>
</dbReference>
<dbReference type="GO" id="GO:0006355">
    <property type="term" value="P:regulation of DNA-templated transcription"/>
    <property type="evidence" value="ECO:0007669"/>
    <property type="project" value="InterPro"/>
</dbReference>
<keyword evidence="5" id="KW-0804">Transcription</keyword>
<evidence type="ECO:0000256" key="1">
    <source>
        <dbReference type="ARBA" id="ARBA00022553"/>
    </source>
</evidence>
<keyword evidence="1 6" id="KW-0597">Phosphoprotein</keyword>
<dbReference type="Proteomes" id="UP000541185">
    <property type="component" value="Unassembled WGS sequence"/>
</dbReference>
<evidence type="ECO:0000256" key="4">
    <source>
        <dbReference type="ARBA" id="ARBA00023125"/>
    </source>
</evidence>
<dbReference type="Pfam" id="PF00486">
    <property type="entry name" value="Trans_reg_C"/>
    <property type="match status" value="1"/>
</dbReference>
<dbReference type="GO" id="GO:0000976">
    <property type="term" value="F:transcription cis-regulatory region binding"/>
    <property type="evidence" value="ECO:0007669"/>
    <property type="project" value="TreeGrafter"/>
</dbReference>
<evidence type="ECO:0000256" key="6">
    <source>
        <dbReference type="PROSITE-ProRule" id="PRU00169"/>
    </source>
</evidence>
<evidence type="ECO:0000259" key="9">
    <source>
        <dbReference type="PROSITE" id="PS51755"/>
    </source>
</evidence>
<comment type="caution">
    <text evidence="10">The sequence shown here is derived from an EMBL/GenBank/DDBJ whole genome shotgun (WGS) entry which is preliminary data.</text>
</comment>
<keyword evidence="3" id="KW-0805">Transcription regulation</keyword>
<dbReference type="Gene3D" id="3.40.50.2300">
    <property type="match status" value="1"/>
</dbReference>
<dbReference type="InterPro" id="IPR039420">
    <property type="entry name" value="WalR-like"/>
</dbReference>
<keyword evidence="4 7" id="KW-0238">DNA-binding</keyword>
<gene>
    <name evidence="10" type="ORF">HHL11_04220</name>
</gene>
<feature type="DNA-binding region" description="OmpR/PhoB-type" evidence="7">
    <location>
        <begin position="137"/>
        <end position="234"/>
    </location>
</feature>
<dbReference type="SUPFAM" id="SSF52172">
    <property type="entry name" value="CheY-like"/>
    <property type="match status" value="1"/>
</dbReference>
<evidence type="ECO:0000259" key="8">
    <source>
        <dbReference type="PROSITE" id="PS50110"/>
    </source>
</evidence>
<dbReference type="PANTHER" id="PTHR48111">
    <property type="entry name" value="REGULATOR OF RPOS"/>
    <property type="match status" value="1"/>
</dbReference>
<dbReference type="FunFam" id="3.40.50.2300:FF:000001">
    <property type="entry name" value="DNA-binding response regulator PhoB"/>
    <property type="match status" value="1"/>
</dbReference>
<reference evidence="10 11" key="1">
    <citation type="submission" date="2020-04" db="EMBL/GenBank/DDBJ databases">
        <title>Ramlibacter sp. G-1-2-2 isolated from soil.</title>
        <authorList>
            <person name="Dahal R.H."/>
        </authorList>
    </citation>
    <scope>NUCLEOTIDE SEQUENCE [LARGE SCALE GENOMIC DNA]</scope>
    <source>
        <strain evidence="10 11">G-1-2-2</strain>
    </source>
</reference>
<dbReference type="PROSITE" id="PS50110">
    <property type="entry name" value="RESPONSE_REGULATORY"/>
    <property type="match status" value="1"/>
</dbReference>
<dbReference type="InterPro" id="IPR036388">
    <property type="entry name" value="WH-like_DNA-bd_sf"/>
</dbReference>
<dbReference type="Pfam" id="PF00072">
    <property type="entry name" value="Response_reg"/>
    <property type="match status" value="1"/>
</dbReference>
<dbReference type="SUPFAM" id="SSF46894">
    <property type="entry name" value="C-terminal effector domain of the bipartite response regulators"/>
    <property type="match status" value="1"/>
</dbReference>
<dbReference type="SMART" id="SM00862">
    <property type="entry name" value="Trans_reg_C"/>
    <property type="match status" value="1"/>
</dbReference>
<dbReference type="EMBL" id="JABBFX010000001">
    <property type="protein sequence ID" value="NML42944.1"/>
    <property type="molecule type" value="Genomic_DNA"/>
</dbReference>
<dbReference type="InterPro" id="IPR001789">
    <property type="entry name" value="Sig_transdc_resp-reg_receiver"/>
</dbReference>
<dbReference type="InterPro" id="IPR016032">
    <property type="entry name" value="Sig_transdc_resp-reg_C-effctor"/>
</dbReference>
<dbReference type="CDD" id="cd17574">
    <property type="entry name" value="REC_OmpR"/>
    <property type="match status" value="1"/>
</dbReference>
<dbReference type="AlphaFoldDB" id="A0A848GX56"/>
<dbReference type="Gene3D" id="6.10.250.690">
    <property type="match status" value="1"/>
</dbReference>
<evidence type="ECO:0000313" key="10">
    <source>
        <dbReference type="EMBL" id="NML42944.1"/>
    </source>
</evidence>
<organism evidence="10 11">
    <name type="scientific">Ramlibacter agri</name>
    <dbReference type="NCBI Taxonomy" id="2728837"/>
    <lineage>
        <taxon>Bacteria</taxon>
        <taxon>Pseudomonadati</taxon>
        <taxon>Pseudomonadota</taxon>
        <taxon>Betaproteobacteria</taxon>
        <taxon>Burkholderiales</taxon>
        <taxon>Comamonadaceae</taxon>
        <taxon>Ramlibacter</taxon>
    </lineage>
</organism>
<feature type="domain" description="OmpR/PhoB-type" evidence="9">
    <location>
        <begin position="137"/>
        <end position="234"/>
    </location>
</feature>
<dbReference type="InterPro" id="IPR011006">
    <property type="entry name" value="CheY-like_superfamily"/>
</dbReference>
<dbReference type="RefSeq" id="WP_169417188.1">
    <property type="nucleotide sequence ID" value="NZ_JABBFX010000001.1"/>
</dbReference>
<dbReference type="GO" id="GO:0005829">
    <property type="term" value="C:cytosol"/>
    <property type="evidence" value="ECO:0007669"/>
    <property type="project" value="TreeGrafter"/>
</dbReference>
<accession>A0A848GX56</accession>
<evidence type="ECO:0000256" key="7">
    <source>
        <dbReference type="PROSITE-ProRule" id="PRU01091"/>
    </source>
</evidence>
<protein>
    <submittedName>
        <fullName evidence="10">Response regulator transcription factor</fullName>
    </submittedName>
</protein>
<evidence type="ECO:0000256" key="5">
    <source>
        <dbReference type="ARBA" id="ARBA00023163"/>
    </source>
</evidence>
<dbReference type="CDD" id="cd00383">
    <property type="entry name" value="trans_reg_C"/>
    <property type="match status" value="1"/>
</dbReference>
<dbReference type="GO" id="GO:0000156">
    <property type="term" value="F:phosphorelay response regulator activity"/>
    <property type="evidence" value="ECO:0007669"/>
    <property type="project" value="TreeGrafter"/>
</dbReference>
<keyword evidence="11" id="KW-1185">Reference proteome</keyword>